<name>A0AAQ3RMV3_VIGMU</name>
<protein>
    <submittedName>
        <fullName evidence="2">Uncharacterized protein</fullName>
    </submittedName>
</protein>
<dbReference type="EMBL" id="CP144692">
    <property type="protein sequence ID" value="WVY97525.1"/>
    <property type="molecule type" value="Genomic_DNA"/>
</dbReference>
<organism evidence="2 3">
    <name type="scientific">Vigna mungo</name>
    <name type="common">Black gram</name>
    <name type="synonym">Phaseolus mungo</name>
    <dbReference type="NCBI Taxonomy" id="3915"/>
    <lineage>
        <taxon>Eukaryota</taxon>
        <taxon>Viridiplantae</taxon>
        <taxon>Streptophyta</taxon>
        <taxon>Embryophyta</taxon>
        <taxon>Tracheophyta</taxon>
        <taxon>Spermatophyta</taxon>
        <taxon>Magnoliopsida</taxon>
        <taxon>eudicotyledons</taxon>
        <taxon>Gunneridae</taxon>
        <taxon>Pentapetalae</taxon>
        <taxon>rosids</taxon>
        <taxon>fabids</taxon>
        <taxon>Fabales</taxon>
        <taxon>Fabaceae</taxon>
        <taxon>Papilionoideae</taxon>
        <taxon>50 kb inversion clade</taxon>
        <taxon>NPAAA clade</taxon>
        <taxon>indigoferoid/millettioid clade</taxon>
        <taxon>Phaseoleae</taxon>
        <taxon>Vigna</taxon>
    </lineage>
</organism>
<reference evidence="2 3" key="1">
    <citation type="journal article" date="2023" name="Life. Sci Alliance">
        <title>Evolutionary insights into 3D genome organization and epigenetic landscape of Vigna mungo.</title>
        <authorList>
            <person name="Junaid A."/>
            <person name="Singh B."/>
            <person name="Bhatia S."/>
        </authorList>
    </citation>
    <scope>NUCLEOTIDE SEQUENCE [LARGE SCALE GENOMIC DNA]</scope>
    <source>
        <strain evidence="2">Urdbean</strain>
    </source>
</reference>
<proteinExistence type="predicted"/>
<accession>A0AAQ3RMV3</accession>
<dbReference type="AlphaFoldDB" id="A0AAQ3RMV3"/>
<sequence length="127" mass="14278">MVFPDDVVGRVLGECDAWIEAILEEEVKGPEERAQKGSKRHQEGRKPEAQATGNKNNKLENDVGRPGDRRLKLGRPILAPKPYRTLNSRLGELPAMLERDLTWIGPCLCYDLILLDRAALWDTSSTI</sequence>
<evidence type="ECO:0000256" key="1">
    <source>
        <dbReference type="SAM" id="MobiDB-lite"/>
    </source>
</evidence>
<feature type="compositionally biased region" description="Basic and acidic residues" evidence="1">
    <location>
        <begin position="57"/>
        <end position="71"/>
    </location>
</feature>
<dbReference type="Proteomes" id="UP001374535">
    <property type="component" value="Chromosome 9"/>
</dbReference>
<keyword evidence="3" id="KW-1185">Reference proteome</keyword>
<feature type="compositionally biased region" description="Basic and acidic residues" evidence="1">
    <location>
        <begin position="29"/>
        <end position="48"/>
    </location>
</feature>
<gene>
    <name evidence="2" type="ORF">V8G54_029676</name>
</gene>
<evidence type="ECO:0000313" key="3">
    <source>
        <dbReference type="Proteomes" id="UP001374535"/>
    </source>
</evidence>
<evidence type="ECO:0000313" key="2">
    <source>
        <dbReference type="EMBL" id="WVY97525.1"/>
    </source>
</evidence>
<feature type="region of interest" description="Disordered" evidence="1">
    <location>
        <begin position="29"/>
        <end position="74"/>
    </location>
</feature>